<dbReference type="RefSeq" id="WP_382168696.1">
    <property type="nucleotide sequence ID" value="NZ_JBHTBR010000007.1"/>
</dbReference>
<accession>A0ABW2IPS7</accession>
<organism evidence="1 2">
    <name type="scientific">Hirschia litorea</name>
    <dbReference type="NCBI Taxonomy" id="1199156"/>
    <lineage>
        <taxon>Bacteria</taxon>
        <taxon>Pseudomonadati</taxon>
        <taxon>Pseudomonadota</taxon>
        <taxon>Alphaproteobacteria</taxon>
        <taxon>Hyphomonadales</taxon>
        <taxon>Hyphomonadaceae</taxon>
        <taxon>Hirschia</taxon>
    </lineage>
</organism>
<protein>
    <submittedName>
        <fullName evidence="1">Helix-turn-helix domain-containing protein</fullName>
    </submittedName>
</protein>
<gene>
    <name evidence="1" type="ORF">ACFQS8_14560</name>
</gene>
<proteinExistence type="predicted"/>
<sequence length="418" mass="47084">MDDASQIIKEAERVIQNGGVGKARTYKDLLLYLANRASENNATSPKEIEIAQDVFGKTGTSSPTDSSTRVYIHNLRNKLIAYYSQPKNQSDYQLSIPHGGYSIELSKPSVISQTEQHSERGDNSRLISSWFSFKSTQLFSAFLIGALLAVISLELFSKTDQKTLQSSDNLFWSSLLENEMPILIVSGDTFFYVEDTGVKETTRVIYNLYMDTYAQFTQFIANSQSSSHDVINRYPDSIHFVSRGTLNAVSILTEKYNNARPLEYKIASEVTANDIRNKNIIFVGQFRTQQNMEPIYRGLPVDFQENYGGFTLTTTDQEFKQIGKASEVHKDYGLFTQHTGENGNRVVTFGSIQDTSLARMVRFATSNDSYSTIGNTKNDWTDLAAVFEVMGIDRSDVKAELIYQTDVIGRQNIEDPSR</sequence>
<dbReference type="EMBL" id="JBHTBR010000007">
    <property type="protein sequence ID" value="MFC7292850.1"/>
    <property type="molecule type" value="Genomic_DNA"/>
</dbReference>
<keyword evidence="2" id="KW-1185">Reference proteome</keyword>
<reference evidence="2" key="1">
    <citation type="journal article" date="2019" name="Int. J. Syst. Evol. Microbiol.">
        <title>The Global Catalogue of Microorganisms (GCM) 10K type strain sequencing project: providing services to taxonomists for standard genome sequencing and annotation.</title>
        <authorList>
            <consortium name="The Broad Institute Genomics Platform"/>
            <consortium name="The Broad Institute Genome Sequencing Center for Infectious Disease"/>
            <person name="Wu L."/>
            <person name="Ma J."/>
        </authorList>
    </citation>
    <scope>NUCLEOTIDE SEQUENCE [LARGE SCALE GENOMIC DNA]</scope>
    <source>
        <strain evidence="2">CCUG 51308</strain>
    </source>
</reference>
<dbReference type="Proteomes" id="UP001596492">
    <property type="component" value="Unassembled WGS sequence"/>
</dbReference>
<evidence type="ECO:0000313" key="2">
    <source>
        <dbReference type="Proteomes" id="UP001596492"/>
    </source>
</evidence>
<name>A0ABW2IPS7_9PROT</name>
<comment type="caution">
    <text evidence="1">The sequence shown here is derived from an EMBL/GenBank/DDBJ whole genome shotgun (WGS) entry which is preliminary data.</text>
</comment>
<evidence type="ECO:0000313" key="1">
    <source>
        <dbReference type="EMBL" id="MFC7292850.1"/>
    </source>
</evidence>